<gene>
    <name evidence="6" type="ORF">HHL25_02450</name>
</gene>
<evidence type="ECO:0000259" key="5">
    <source>
        <dbReference type="PROSITE" id="PS01124"/>
    </source>
</evidence>
<evidence type="ECO:0000313" key="6">
    <source>
        <dbReference type="EMBL" id="NML72978.1"/>
    </source>
</evidence>
<evidence type="ECO:0000256" key="4">
    <source>
        <dbReference type="SAM" id="MobiDB-lite"/>
    </source>
</evidence>
<dbReference type="GO" id="GO:0003700">
    <property type="term" value="F:DNA-binding transcription factor activity"/>
    <property type="evidence" value="ECO:0007669"/>
    <property type="project" value="InterPro"/>
</dbReference>
<dbReference type="InterPro" id="IPR018060">
    <property type="entry name" value="HTH_AraC"/>
</dbReference>
<name>A0A7Y0AT31_9HYPH</name>
<feature type="region of interest" description="Disordered" evidence="4">
    <location>
        <begin position="156"/>
        <end position="176"/>
    </location>
</feature>
<dbReference type="Pfam" id="PF02311">
    <property type="entry name" value="AraC_binding"/>
    <property type="match status" value="1"/>
</dbReference>
<dbReference type="Pfam" id="PF12833">
    <property type="entry name" value="HTH_18"/>
    <property type="match status" value="1"/>
</dbReference>
<dbReference type="GO" id="GO:0043565">
    <property type="term" value="F:sequence-specific DNA binding"/>
    <property type="evidence" value="ECO:0007669"/>
    <property type="project" value="InterPro"/>
</dbReference>
<dbReference type="InterPro" id="IPR009057">
    <property type="entry name" value="Homeodomain-like_sf"/>
</dbReference>
<comment type="caution">
    <text evidence="6">The sequence shown here is derived from an EMBL/GenBank/DDBJ whole genome shotgun (WGS) entry which is preliminary data.</text>
</comment>
<dbReference type="EMBL" id="JABBGK010000001">
    <property type="protein sequence ID" value="NML72978.1"/>
    <property type="molecule type" value="Genomic_DNA"/>
</dbReference>
<reference evidence="6 7" key="1">
    <citation type="submission" date="2020-04" db="EMBL/GenBank/DDBJ databases">
        <title>Rhizobium sp. S-51 isolated from soil.</title>
        <authorList>
            <person name="Dahal R.H."/>
        </authorList>
    </citation>
    <scope>NUCLEOTIDE SEQUENCE [LARGE SCALE GENOMIC DNA]</scope>
    <source>
        <strain evidence="6 7">S-51</strain>
    </source>
</reference>
<organism evidence="6 7">
    <name type="scientific">Rhizobium terricola</name>
    <dbReference type="NCBI Taxonomy" id="2728849"/>
    <lineage>
        <taxon>Bacteria</taxon>
        <taxon>Pseudomonadati</taxon>
        <taxon>Pseudomonadota</taxon>
        <taxon>Alphaproteobacteria</taxon>
        <taxon>Hyphomicrobiales</taxon>
        <taxon>Rhizobiaceae</taxon>
        <taxon>Rhizobium/Agrobacterium group</taxon>
        <taxon>Rhizobium</taxon>
    </lineage>
</organism>
<keyword evidence="7" id="KW-1185">Reference proteome</keyword>
<dbReference type="InterPro" id="IPR003313">
    <property type="entry name" value="AraC-bd"/>
</dbReference>
<dbReference type="SUPFAM" id="SSF46689">
    <property type="entry name" value="Homeodomain-like"/>
    <property type="match status" value="2"/>
</dbReference>
<dbReference type="RefSeq" id="WP_169589528.1">
    <property type="nucleotide sequence ID" value="NZ_JABBGK010000001.1"/>
</dbReference>
<dbReference type="SMART" id="SM00342">
    <property type="entry name" value="HTH_ARAC"/>
    <property type="match status" value="1"/>
</dbReference>
<feature type="domain" description="HTH araC/xylS-type" evidence="5">
    <location>
        <begin position="169"/>
        <end position="266"/>
    </location>
</feature>
<dbReference type="PROSITE" id="PS01124">
    <property type="entry name" value="HTH_ARAC_FAMILY_2"/>
    <property type="match status" value="1"/>
</dbReference>
<keyword evidence="1" id="KW-0805">Transcription regulation</keyword>
<accession>A0A7Y0AT31</accession>
<dbReference type="AlphaFoldDB" id="A0A7Y0AT31"/>
<dbReference type="Proteomes" id="UP000541470">
    <property type="component" value="Unassembled WGS sequence"/>
</dbReference>
<keyword evidence="3" id="KW-0804">Transcription</keyword>
<dbReference type="Gene3D" id="1.10.10.60">
    <property type="entry name" value="Homeodomain-like"/>
    <property type="match status" value="1"/>
</dbReference>
<proteinExistence type="predicted"/>
<dbReference type="PANTHER" id="PTHR46796">
    <property type="entry name" value="HTH-TYPE TRANSCRIPTIONAL ACTIVATOR RHAS-RELATED"/>
    <property type="match status" value="1"/>
</dbReference>
<evidence type="ECO:0000256" key="2">
    <source>
        <dbReference type="ARBA" id="ARBA00023125"/>
    </source>
</evidence>
<evidence type="ECO:0000313" key="7">
    <source>
        <dbReference type="Proteomes" id="UP000541470"/>
    </source>
</evidence>
<evidence type="ECO:0000256" key="3">
    <source>
        <dbReference type="ARBA" id="ARBA00023163"/>
    </source>
</evidence>
<dbReference type="InterPro" id="IPR050204">
    <property type="entry name" value="AraC_XylS_family_regulators"/>
</dbReference>
<dbReference type="SUPFAM" id="SSF51215">
    <property type="entry name" value="Regulatory protein AraC"/>
    <property type="match status" value="1"/>
</dbReference>
<protein>
    <submittedName>
        <fullName evidence="6">AraC family transcriptional regulator</fullName>
    </submittedName>
</protein>
<dbReference type="PANTHER" id="PTHR46796:SF2">
    <property type="entry name" value="TRANSCRIPTIONAL REGULATORY PROTEIN"/>
    <property type="match status" value="1"/>
</dbReference>
<evidence type="ECO:0000256" key="1">
    <source>
        <dbReference type="ARBA" id="ARBA00023015"/>
    </source>
</evidence>
<keyword evidence="2" id="KW-0238">DNA-binding</keyword>
<dbReference type="InterPro" id="IPR037923">
    <property type="entry name" value="HTH-like"/>
</dbReference>
<sequence>MARDGFRMLPTRYAGLHAVAATSSHSFPRHTHDEFGIGVITAGGQLSASGRGQVTAGAGDLITVNPGEVHDGLPIRGEARSWSMLYLDPNLLVAIQGGLGEENGTFEFAQPVLSGRPDTAGFLSTFERATTRDETARDMAIEQALLRLFAPLASGKDRRPVHGPSPGLGRARALIDDDPSRDTSLADLARETGLSRFQTLRAFRALTGLTPHAYLLQRRVADARRRIAAGASLALAAAESGFADQSHMTREFRRRYGVTPAAYRAACLSCNSIQDA</sequence>